<reference evidence="1 2" key="1">
    <citation type="submission" date="2012-06" db="EMBL/GenBank/DDBJ databases">
        <title>Finished chromosome of genome of Cylindrospermum stagnale PCC 7417.</title>
        <authorList>
            <consortium name="US DOE Joint Genome Institute"/>
            <person name="Gugger M."/>
            <person name="Coursin T."/>
            <person name="Rippka R."/>
            <person name="Tandeau De Marsac N."/>
            <person name="Huntemann M."/>
            <person name="Wei C.-L."/>
            <person name="Han J."/>
            <person name="Detter J.C."/>
            <person name="Han C."/>
            <person name="Tapia R."/>
            <person name="Chen A."/>
            <person name="Kyrpides N."/>
            <person name="Mavromatis K."/>
            <person name="Markowitz V."/>
            <person name="Szeto E."/>
            <person name="Ivanova N."/>
            <person name="Pagani I."/>
            <person name="Pati A."/>
            <person name="Goodwin L."/>
            <person name="Nordberg H.P."/>
            <person name="Cantor M.N."/>
            <person name="Hua S.X."/>
            <person name="Woyke T."/>
            <person name="Kerfeld C.A."/>
        </authorList>
    </citation>
    <scope>NUCLEOTIDE SEQUENCE [LARGE SCALE GENOMIC DNA]</scope>
    <source>
        <strain evidence="1 2">PCC 7417</strain>
    </source>
</reference>
<dbReference type="KEGG" id="csg:Cylst_0228"/>
<keyword evidence="2" id="KW-1185">Reference proteome</keyword>
<name>K9WR13_9NOST</name>
<dbReference type="AlphaFoldDB" id="K9WR13"/>
<dbReference type="HOGENOM" id="CLU_2381384_0_0_3"/>
<evidence type="ECO:0000313" key="2">
    <source>
        <dbReference type="Proteomes" id="UP000010475"/>
    </source>
</evidence>
<dbReference type="Proteomes" id="UP000010475">
    <property type="component" value="Chromosome"/>
</dbReference>
<dbReference type="STRING" id="56107.Cylst_0228"/>
<dbReference type="EMBL" id="CP003642">
    <property type="protein sequence ID" value="AFZ22603.1"/>
    <property type="molecule type" value="Genomic_DNA"/>
</dbReference>
<evidence type="ECO:0000313" key="1">
    <source>
        <dbReference type="EMBL" id="AFZ22603.1"/>
    </source>
</evidence>
<protein>
    <submittedName>
        <fullName evidence="1">Uncharacterized protein</fullName>
    </submittedName>
</protein>
<proteinExistence type="predicted"/>
<sequence length="94" mass="10871">MLPVPDSRSIFVSQKNTFHRYLAIEHYFSDDLLKKNHIYGDHLPGGSEVFEIGANKINFANQVESFDVGEFENFKYLFVKIKDLLLACDSNRNN</sequence>
<gene>
    <name evidence="1" type="ORF">Cylst_0228</name>
</gene>
<organism evidence="1 2">
    <name type="scientific">Cylindrospermum stagnale PCC 7417</name>
    <dbReference type="NCBI Taxonomy" id="56107"/>
    <lineage>
        <taxon>Bacteria</taxon>
        <taxon>Bacillati</taxon>
        <taxon>Cyanobacteriota</taxon>
        <taxon>Cyanophyceae</taxon>
        <taxon>Nostocales</taxon>
        <taxon>Nostocaceae</taxon>
        <taxon>Cylindrospermum</taxon>
    </lineage>
</organism>
<accession>K9WR13</accession>